<dbReference type="InterPro" id="IPR036259">
    <property type="entry name" value="MFS_trans_sf"/>
</dbReference>
<feature type="compositionally biased region" description="Basic and acidic residues" evidence="5">
    <location>
        <begin position="197"/>
        <end position="206"/>
    </location>
</feature>
<dbReference type="EMBL" id="JAESVG020000007">
    <property type="protein sequence ID" value="KAG8625963.1"/>
    <property type="molecule type" value="Genomic_DNA"/>
</dbReference>
<dbReference type="AlphaFoldDB" id="A0A8K0PG41"/>
<accession>A0A8K0PG41</accession>
<dbReference type="GO" id="GO:0016020">
    <property type="term" value="C:membrane"/>
    <property type="evidence" value="ECO:0007669"/>
    <property type="project" value="UniProtKB-SubCell"/>
</dbReference>
<dbReference type="SUPFAM" id="SSF103473">
    <property type="entry name" value="MFS general substrate transporter"/>
    <property type="match status" value="1"/>
</dbReference>
<feature type="region of interest" description="Disordered" evidence="5">
    <location>
        <begin position="186"/>
        <end position="212"/>
    </location>
</feature>
<keyword evidence="2 6" id="KW-0812">Transmembrane</keyword>
<feature type="compositionally biased region" description="Acidic residues" evidence="5">
    <location>
        <begin position="113"/>
        <end position="126"/>
    </location>
</feature>
<gene>
    <name evidence="7" type="ORF">KVT40_006364</name>
</gene>
<keyword evidence="4 6" id="KW-0472">Membrane</keyword>
<proteinExistence type="predicted"/>
<dbReference type="GO" id="GO:0022857">
    <property type="term" value="F:transmembrane transporter activity"/>
    <property type="evidence" value="ECO:0007669"/>
    <property type="project" value="TreeGrafter"/>
</dbReference>
<evidence type="ECO:0000256" key="5">
    <source>
        <dbReference type="SAM" id="MobiDB-lite"/>
    </source>
</evidence>
<evidence type="ECO:0000313" key="8">
    <source>
        <dbReference type="Proteomes" id="UP000809789"/>
    </source>
</evidence>
<comment type="subcellular location">
    <subcellularLocation>
        <location evidence="1">Membrane</location>
        <topology evidence="1">Multi-pass membrane protein</topology>
    </subcellularLocation>
</comment>
<evidence type="ECO:0000256" key="3">
    <source>
        <dbReference type="ARBA" id="ARBA00022989"/>
    </source>
</evidence>
<feature type="transmembrane region" description="Helical" evidence="6">
    <location>
        <begin position="236"/>
        <end position="253"/>
    </location>
</feature>
<keyword evidence="3 6" id="KW-1133">Transmembrane helix</keyword>
<dbReference type="Proteomes" id="UP000809789">
    <property type="component" value="Unassembled WGS sequence"/>
</dbReference>
<protein>
    <submittedName>
        <fullName evidence="7">Uncharacterized protein</fullName>
    </submittedName>
</protein>
<comment type="caution">
    <text evidence="7">The sequence shown here is derived from an EMBL/GenBank/DDBJ whole genome shotgun (WGS) entry which is preliminary data.</text>
</comment>
<keyword evidence="8" id="KW-1185">Reference proteome</keyword>
<evidence type="ECO:0000256" key="1">
    <source>
        <dbReference type="ARBA" id="ARBA00004141"/>
    </source>
</evidence>
<organism evidence="7 8">
    <name type="scientific">Elsinoe batatas</name>
    <dbReference type="NCBI Taxonomy" id="2601811"/>
    <lineage>
        <taxon>Eukaryota</taxon>
        <taxon>Fungi</taxon>
        <taxon>Dikarya</taxon>
        <taxon>Ascomycota</taxon>
        <taxon>Pezizomycotina</taxon>
        <taxon>Dothideomycetes</taxon>
        <taxon>Dothideomycetidae</taxon>
        <taxon>Myriangiales</taxon>
        <taxon>Elsinoaceae</taxon>
        <taxon>Elsinoe</taxon>
    </lineage>
</organism>
<evidence type="ECO:0000313" key="7">
    <source>
        <dbReference type="EMBL" id="KAG8625963.1"/>
    </source>
</evidence>
<evidence type="ECO:0000256" key="2">
    <source>
        <dbReference type="ARBA" id="ARBA00022692"/>
    </source>
</evidence>
<dbReference type="PANTHER" id="PTHR23502">
    <property type="entry name" value="MAJOR FACILITATOR SUPERFAMILY"/>
    <property type="match status" value="1"/>
</dbReference>
<name>A0A8K0PG41_9PEZI</name>
<sequence length="277" mass="31687">MVNLQKPKRFNTLHPNWRFSQPTLRNNDEDRSYTLHEEEAQMFRLPSLRLSPMVPSQRQWWEDVSGYRSFVNKEDDDSDGKSHSDEEDPLPPPMMGASQEQDTLYDPLKQAEDDPDVVTWDGDDDPANPLNWPRKKKWTATILVSSFTLISPIASTMIAPSLEEIGEDFNIQSNMLEMGLLGGLHRRRGRSGTSRQEGQEAKEGHASHSPQEPRPSVYCIMLGTQPAIQVMALYRAYLYGLMYLVFSTYALVWEEDYDQSLTISSLNSSDSIGYRFT</sequence>
<reference evidence="7" key="1">
    <citation type="submission" date="2021-07" db="EMBL/GenBank/DDBJ databases">
        <title>Elsinoe batatas strain:CRI-CJ2 Genome sequencing and assembly.</title>
        <authorList>
            <person name="Huang L."/>
        </authorList>
    </citation>
    <scope>NUCLEOTIDE SEQUENCE</scope>
    <source>
        <strain evidence="7">CRI-CJ2</strain>
    </source>
</reference>
<feature type="region of interest" description="Disordered" evidence="5">
    <location>
        <begin position="113"/>
        <end position="132"/>
    </location>
</feature>
<dbReference type="PANTHER" id="PTHR23502:SF60">
    <property type="entry name" value="MAJOR FACILITATOR SUPERFAMILY (MFS) PROFILE DOMAIN-CONTAINING PROTEIN-RELATED"/>
    <property type="match status" value="1"/>
</dbReference>
<evidence type="ECO:0000256" key="4">
    <source>
        <dbReference type="ARBA" id="ARBA00023136"/>
    </source>
</evidence>
<feature type="region of interest" description="Disordered" evidence="5">
    <location>
        <begin position="71"/>
        <end position="101"/>
    </location>
</feature>
<evidence type="ECO:0000256" key="6">
    <source>
        <dbReference type="SAM" id="Phobius"/>
    </source>
</evidence>
<dbReference type="OrthoDB" id="6770063at2759"/>